<keyword evidence="7" id="KW-0833">Ubl conjugation pathway</keyword>
<dbReference type="GO" id="GO:0000724">
    <property type="term" value="P:double-strand break repair via homologous recombination"/>
    <property type="evidence" value="ECO:0007669"/>
    <property type="project" value="InterPro"/>
</dbReference>
<comment type="similarity">
    <text evidence="3">Belongs to the NSE2 family.</text>
</comment>
<feature type="domain" description="SP-RING-type" evidence="12">
    <location>
        <begin position="306"/>
        <end position="403"/>
    </location>
</feature>
<dbReference type="OMA" id="TWFSHLE"/>
<keyword evidence="4" id="KW-0808">Transferase</keyword>
<evidence type="ECO:0000259" key="12">
    <source>
        <dbReference type="PROSITE" id="PS51044"/>
    </source>
</evidence>
<dbReference type="AlphaFoldDB" id="A0A0E1RZN9"/>
<reference evidence="14" key="2">
    <citation type="journal article" date="2010" name="Genome Res.">
        <title>Population genomic sequencing of Coccidioides fungi reveals recent hybridization and transposon control.</title>
        <authorList>
            <person name="Neafsey D.E."/>
            <person name="Barker B.M."/>
            <person name="Sharpton T.J."/>
            <person name="Stajich J.E."/>
            <person name="Park D.J."/>
            <person name="Whiston E."/>
            <person name="Hung C.-Y."/>
            <person name="McMahan C."/>
            <person name="White J."/>
            <person name="Sykes S."/>
            <person name="Heiman D."/>
            <person name="Young S."/>
            <person name="Zeng Q."/>
            <person name="Abouelleil A."/>
            <person name="Aftuck L."/>
            <person name="Bessette D."/>
            <person name="Brown A."/>
            <person name="FitzGerald M."/>
            <person name="Lui A."/>
            <person name="Macdonald J.P."/>
            <person name="Priest M."/>
            <person name="Orbach M.J."/>
            <person name="Galgiani J.N."/>
            <person name="Kirkland T.N."/>
            <person name="Cole G.T."/>
            <person name="Birren B.W."/>
            <person name="Henn M.R."/>
            <person name="Taylor J.W."/>
            <person name="Rounsley S.D."/>
        </authorList>
    </citation>
    <scope>GENOME REANNOTATION</scope>
    <source>
        <strain evidence="14">RS</strain>
    </source>
</reference>
<dbReference type="EMBL" id="GG704911">
    <property type="protein sequence ID" value="EAS35918.1"/>
    <property type="molecule type" value="Genomic_DNA"/>
</dbReference>
<dbReference type="SUPFAM" id="SSF57850">
    <property type="entry name" value="RING/U-box"/>
    <property type="match status" value="1"/>
</dbReference>
<dbReference type="GO" id="GO:0005634">
    <property type="term" value="C:nucleus"/>
    <property type="evidence" value="ECO:0007669"/>
    <property type="project" value="UniProtKB-SubCell"/>
</dbReference>
<comment type="subcellular location">
    <subcellularLocation>
        <location evidence="1">Nucleus</location>
    </subcellularLocation>
</comment>
<dbReference type="InterPro" id="IPR013083">
    <property type="entry name" value="Znf_RING/FYVE/PHD"/>
</dbReference>
<dbReference type="UniPathway" id="UPA00886"/>
<dbReference type="PANTHER" id="PTHR21330:SF1">
    <property type="entry name" value="E3 SUMO-PROTEIN LIGASE NSE2"/>
    <property type="match status" value="1"/>
</dbReference>
<comment type="pathway">
    <text evidence="2">Protein modification; protein sumoylation.</text>
</comment>
<accession>A0A0E1RZN9</accession>
<dbReference type="PROSITE" id="PS51044">
    <property type="entry name" value="ZF_SP_RING"/>
    <property type="match status" value="1"/>
</dbReference>
<dbReference type="Pfam" id="PF11789">
    <property type="entry name" value="zf-Nse"/>
    <property type="match status" value="1"/>
</dbReference>
<dbReference type="VEuPathDB" id="FungiDB:CIMG_01272"/>
<evidence type="ECO:0000256" key="5">
    <source>
        <dbReference type="ARBA" id="ARBA00022723"/>
    </source>
</evidence>
<dbReference type="GO" id="GO:0008270">
    <property type="term" value="F:zinc ion binding"/>
    <property type="evidence" value="ECO:0007669"/>
    <property type="project" value="UniProtKB-KW"/>
</dbReference>
<dbReference type="InterPro" id="IPR026846">
    <property type="entry name" value="Nse2(Mms21)"/>
</dbReference>
<proteinExistence type="inferred from homology"/>
<reference evidence="14" key="1">
    <citation type="journal article" date="2009" name="Genome Res.">
        <title>Comparative genomic analyses of the human fungal pathogens Coccidioides and their relatives.</title>
        <authorList>
            <person name="Sharpton T.J."/>
            <person name="Stajich J.E."/>
            <person name="Rounsley S.D."/>
            <person name="Gardner M.J."/>
            <person name="Wortman J.R."/>
            <person name="Jordar V.S."/>
            <person name="Maiti R."/>
            <person name="Kodira C.D."/>
            <person name="Neafsey D.E."/>
            <person name="Zeng Q."/>
            <person name="Hung C.-Y."/>
            <person name="McMahan C."/>
            <person name="Muszewska A."/>
            <person name="Grynberg M."/>
            <person name="Mandel M.A."/>
            <person name="Kellner E.M."/>
            <person name="Barker B.M."/>
            <person name="Galgiani J.N."/>
            <person name="Orbach M.J."/>
            <person name="Kirkland T.N."/>
            <person name="Cole G.T."/>
            <person name="Henn M.R."/>
            <person name="Birren B.W."/>
            <person name="Taylor J.W."/>
        </authorList>
    </citation>
    <scope>NUCLEOTIDE SEQUENCE [LARGE SCALE GENOMIC DNA]</scope>
    <source>
        <strain evidence="14">RS</strain>
    </source>
</reference>
<evidence type="ECO:0000256" key="9">
    <source>
        <dbReference type="ARBA" id="ARBA00023242"/>
    </source>
</evidence>
<feature type="region of interest" description="Disordered" evidence="11">
    <location>
        <begin position="1"/>
        <end position="27"/>
    </location>
</feature>
<organism evidence="13 14">
    <name type="scientific">Coccidioides immitis (strain RS)</name>
    <name type="common">Valley fever fungus</name>
    <dbReference type="NCBI Taxonomy" id="246410"/>
    <lineage>
        <taxon>Eukaryota</taxon>
        <taxon>Fungi</taxon>
        <taxon>Dikarya</taxon>
        <taxon>Ascomycota</taxon>
        <taxon>Pezizomycotina</taxon>
        <taxon>Eurotiomycetes</taxon>
        <taxon>Eurotiomycetidae</taxon>
        <taxon>Onygenales</taxon>
        <taxon>Onygenaceae</taxon>
        <taxon>Coccidioides</taxon>
    </lineage>
</organism>
<feature type="compositionally biased region" description="Acidic residues" evidence="11">
    <location>
        <begin position="193"/>
        <end position="218"/>
    </location>
</feature>
<dbReference type="GO" id="GO:0016925">
    <property type="term" value="P:protein sumoylation"/>
    <property type="evidence" value="ECO:0007669"/>
    <property type="project" value="UniProtKB-UniPathway"/>
</dbReference>
<dbReference type="InParanoid" id="A0A0E1RZN9"/>
<feature type="region of interest" description="Disordered" evidence="11">
    <location>
        <begin position="165"/>
        <end position="221"/>
    </location>
</feature>
<feature type="region of interest" description="Disordered" evidence="11">
    <location>
        <begin position="285"/>
        <end position="309"/>
    </location>
</feature>
<sequence>MAAATPSHRSSRRHRLESDIGAETPSGVDQALTLPRYQRQSHKLNADAKIALLNLAQSDHFRHLDLHLQHLASALANTTGEINDQLTDAKARYERQKRKRGQKEGSEDVDVDGDGGRSSTLDDAEEKHFADLELRVNMTTKKMEEKVRELVDTEMKAGTIKEILEKMGQPQEEGRSGTQRARAPRTIRRRLEDEDEDGDDADVDYDPNREEDDEEGDEVVPASELYEIRLKEKEAEWESRSLTQRYTTKNTYIGFYRMLHDSKHPGDDIPPLPHPSTWFSNMELPEASESSIRTRESRKSATARRPDDDIAIESERVSIRCPITLLPFKDPVRSTKCPHSFERAAIESMINCSSETVVVRAPGLSRGRQKLKYVKCPVCSAQLRLQDLRQDPVLLRRVRRAMETAAAEEEEEAEADTMGEDDQDVVMHDLETKRSQVRVKVERAESLARERSMIPGTQFETVQDDGGEEEEDDEG</sequence>
<feature type="compositionally biased region" description="Basic and acidic residues" evidence="11">
    <location>
        <begin position="425"/>
        <end position="452"/>
    </location>
</feature>
<dbReference type="RefSeq" id="XP_001247501.1">
    <property type="nucleotide sequence ID" value="XM_001247500.2"/>
</dbReference>
<evidence type="ECO:0000256" key="7">
    <source>
        <dbReference type="ARBA" id="ARBA00022786"/>
    </source>
</evidence>
<feature type="compositionally biased region" description="Basic and acidic residues" evidence="11">
    <location>
        <begin position="292"/>
        <end position="309"/>
    </location>
</feature>
<dbReference type="GeneID" id="4567509"/>
<dbReference type="Proteomes" id="UP000001261">
    <property type="component" value="Unassembled WGS sequence"/>
</dbReference>
<protein>
    <submittedName>
        <fullName evidence="13">Chromosomal organization and DNA repair protein Mms21</fullName>
    </submittedName>
</protein>
<feature type="region of interest" description="Disordered" evidence="11">
    <location>
        <begin position="405"/>
        <end position="475"/>
    </location>
</feature>
<evidence type="ECO:0000256" key="1">
    <source>
        <dbReference type="ARBA" id="ARBA00004123"/>
    </source>
</evidence>
<gene>
    <name evidence="13" type="ORF">CIMG_01272</name>
</gene>
<dbReference type="PANTHER" id="PTHR21330">
    <property type="entry name" value="E3 SUMO-PROTEIN LIGASE NSE2"/>
    <property type="match status" value="1"/>
</dbReference>
<dbReference type="STRING" id="246410.A0A0E1RZN9"/>
<dbReference type="InterPro" id="IPR004181">
    <property type="entry name" value="Znf_MIZ"/>
</dbReference>
<evidence type="ECO:0000256" key="3">
    <source>
        <dbReference type="ARBA" id="ARBA00008212"/>
    </source>
</evidence>
<dbReference type="GO" id="GO:0030915">
    <property type="term" value="C:Smc5-Smc6 complex"/>
    <property type="evidence" value="ECO:0007669"/>
    <property type="project" value="InterPro"/>
</dbReference>
<dbReference type="GO" id="GO:0061665">
    <property type="term" value="F:SUMO ligase activity"/>
    <property type="evidence" value="ECO:0007669"/>
    <property type="project" value="TreeGrafter"/>
</dbReference>
<evidence type="ECO:0000313" key="13">
    <source>
        <dbReference type="EMBL" id="EAS35918.1"/>
    </source>
</evidence>
<feature type="compositionally biased region" description="Acidic residues" evidence="11">
    <location>
        <begin position="462"/>
        <end position="475"/>
    </location>
</feature>
<dbReference type="CDD" id="cd16651">
    <property type="entry name" value="SPL-RING_NSE2"/>
    <property type="match status" value="1"/>
</dbReference>
<dbReference type="OrthoDB" id="756301at2759"/>
<keyword evidence="14" id="KW-1185">Reference proteome</keyword>
<evidence type="ECO:0000256" key="2">
    <source>
        <dbReference type="ARBA" id="ARBA00004718"/>
    </source>
</evidence>
<feature type="compositionally biased region" description="Acidic residues" evidence="11">
    <location>
        <begin position="406"/>
        <end position="424"/>
    </location>
</feature>
<keyword evidence="6 10" id="KW-0863">Zinc-finger</keyword>
<evidence type="ECO:0000256" key="4">
    <source>
        <dbReference type="ARBA" id="ARBA00022679"/>
    </source>
</evidence>
<feature type="region of interest" description="Disordered" evidence="11">
    <location>
        <begin position="92"/>
        <end position="126"/>
    </location>
</feature>
<evidence type="ECO:0000256" key="8">
    <source>
        <dbReference type="ARBA" id="ARBA00022833"/>
    </source>
</evidence>
<evidence type="ECO:0000313" key="14">
    <source>
        <dbReference type="Proteomes" id="UP000001261"/>
    </source>
</evidence>
<keyword evidence="9" id="KW-0539">Nucleus</keyword>
<dbReference type="Gene3D" id="3.30.40.10">
    <property type="entry name" value="Zinc/RING finger domain, C3HC4 (zinc finger)"/>
    <property type="match status" value="1"/>
</dbReference>
<evidence type="ECO:0000256" key="10">
    <source>
        <dbReference type="PROSITE-ProRule" id="PRU00452"/>
    </source>
</evidence>
<evidence type="ECO:0000256" key="6">
    <source>
        <dbReference type="ARBA" id="ARBA00022771"/>
    </source>
</evidence>
<dbReference type="KEGG" id="cim:CIMG_01272"/>
<evidence type="ECO:0000256" key="11">
    <source>
        <dbReference type="SAM" id="MobiDB-lite"/>
    </source>
</evidence>
<keyword evidence="5" id="KW-0479">Metal-binding</keyword>
<name>A0A0E1RZN9_COCIM</name>
<keyword evidence="8" id="KW-0862">Zinc</keyword>